<dbReference type="Pfam" id="PF00153">
    <property type="entry name" value="Mito_carr"/>
    <property type="match status" value="3"/>
</dbReference>
<evidence type="ECO:0000256" key="6">
    <source>
        <dbReference type="ARBA" id="ARBA00022989"/>
    </source>
</evidence>
<dbReference type="InterPro" id="IPR050567">
    <property type="entry name" value="Mitochondrial_Carrier"/>
</dbReference>
<gene>
    <name evidence="11" type="ORF">JL09_g5501</name>
</gene>
<evidence type="ECO:0000256" key="3">
    <source>
        <dbReference type="ARBA" id="ARBA00022448"/>
    </source>
</evidence>
<reference evidence="12" key="1">
    <citation type="journal article" date="2014" name="Microb. Cell Fact.">
        <title>Exploiting Issatchenkia orientalis SD108 for succinic acid production.</title>
        <authorList>
            <person name="Xiao H."/>
            <person name="Shao Z."/>
            <person name="Jiang Y."/>
            <person name="Dole S."/>
            <person name="Zhao H."/>
        </authorList>
    </citation>
    <scope>NUCLEOTIDE SEQUENCE [LARGE SCALE GENOMIC DNA]</scope>
    <source>
        <strain evidence="12">SD108</strain>
    </source>
</reference>
<dbReference type="InterPro" id="IPR023395">
    <property type="entry name" value="MCP_dom_sf"/>
</dbReference>
<evidence type="ECO:0000256" key="7">
    <source>
        <dbReference type="ARBA" id="ARBA00023128"/>
    </source>
</evidence>
<comment type="subcellular location">
    <subcellularLocation>
        <location evidence="1">Mitochondrion membrane</location>
        <topology evidence="1">Multi-pass membrane protein</topology>
    </subcellularLocation>
</comment>
<comment type="caution">
    <text evidence="11">The sequence shown here is derived from an EMBL/GenBank/DDBJ whole genome shotgun (WGS) entry which is preliminary data.</text>
</comment>
<dbReference type="VEuPathDB" id="FungiDB:C5L36_0C11580"/>
<evidence type="ECO:0000256" key="5">
    <source>
        <dbReference type="ARBA" id="ARBA00022737"/>
    </source>
</evidence>
<dbReference type="Proteomes" id="UP000029867">
    <property type="component" value="Unassembled WGS sequence"/>
</dbReference>
<evidence type="ECO:0000313" key="11">
    <source>
        <dbReference type="EMBL" id="KGK35349.1"/>
    </source>
</evidence>
<dbReference type="PROSITE" id="PS50920">
    <property type="entry name" value="SOLCAR"/>
    <property type="match status" value="3"/>
</dbReference>
<dbReference type="InterPro" id="IPR018108">
    <property type="entry name" value="MCP_transmembrane"/>
</dbReference>
<name>A0A099NTM7_PICKU</name>
<sequence>MKERSLLHDSLNEIFLGSVSGACGKLIEYPFDTIKVRLQYSQSLDNQLYNSTFHAIKQTFLNEGIVNGFYKGLKIPLMGAALEASCLFFSYNIAQDFIKLYKGIPLGEELGNAGKLVSGAFSGIATSFVLTPIELVKCKFQVDNLKSNSSICDNTNDKTSLTKSTTANSKSVSQITFILIKKEGIIGLFKGHTATMLRECGGSMAWFGNYEFTLQYFAGGNKDYKPKVWELMVAGANAGIGYNCILFPVDTVKSILQTNESKELTAMRVIRHVYRTAGIAGFYSGVGITLLKTIPTSSLMFLVYEKLKEVI</sequence>
<keyword evidence="3 10" id="KW-0813">Transport</keyword>
<keyword evidence="5" id="KW-0677">Repeat</keyword>
<proteinExistence type="inferred from homology"/>
<evidence type="ECO:0000256" key="4">
    <source>
        <dbReference type="ARBA" id="ARBA00022692"/>
    </source>
</evidence>
<evidence type="ECO:0008006" key="13">
    <source>
        <dbReference type="Google" id="ProtNLM"/>
    </source>
</evidence>
<comment type="similarity">
    <text evidence="2 10">Belongs to the mitochondrial carrier (TC 2.A.29) family.</text>
</comment>
<evidence type="ECO:0000256" key="9">
    <source>
        <dbReference type="PROSITE-ProRule" id="PRU00282"/>
    </source>
</evidence>
<evidence type="ECO:0000256" key="1">
    <source>
        <dbReference type="ARBA" id="ARBA00004225"/>
    </source>
</evidence>
<dbReference type="PANTHER" id="PTHR45624">
    <property type="entry name" value="MITOCHONDRIAL BASIC AMINO ACIDS TRANSPORTER-RELATED"/>
    <property type="match status" value="1"/>
</dbReference>
<dbReference type="GO" id="GO:0000064">
    <property type="term" value="F:L-ornithine transmembrane transporter activity"/>
    <property type="evidence" value="ECO:0007669"/>
    <property type="project" value="TreeGrafter"/>
</dbReference>
<dbReference type="eggNOG" id="KOG0758">
    <property type="taxonomic scope" value="Eukaryota"/>
</dbReference>
<dbReference type="Gene3D" id="1.50.40.10">
    <property type="entry name" value="Mitochondrial carrier domain"/>
    <property type="match status" value="2"/>
</dbReference>
<dbReference type="HOGENOM" id="CLU_015166_16_3_1"/>
<accession>A0A099NTM7</accession>
<dbReference type="GO" id="GO:1990575">
    <property type="term" value="P:mitochondrial L-ornithine transmembrane transport"/>
    <property type="evidence" value="ECO:0007669"/>
    <property type="project" value="TreeGrafter"/>
</dbReference>
<dbReference type="AlphaFoldDB" id="A0A099NTM7"/>
<evidence type="ECO:0000256" key="10">
    <source>
        <dbReference type="RuleBase" id="RU000488"/>
    </source>
</evidence>
<keyword evidence="4 9" id="KW-0812">Transmembrane</keyword>
<dbReference type="PANTHER" id="PTHR45624:SF31">
    <property type="entry name" value="MITOCHONDRIAL ORNITHINE TRANSPORTER 1"/>
    <property type="match status" value="1"/>
</dbReference>
<keyword evidence="7" id="KW-0496">Mitochondrion</keyword>
<dbReference type="GO" id="GO:0031966">
    <property type="term" value="C:mitochondrial membrane"/>
    <property type="evidence" value="ECO:0007669"/>
    <property type="project" value="UniProtKB-SubCell"/>
</dbReference>
<evidence type="ECO:0000313" key="12">
    <source>
        <dbReference type="Proteomes" id="UP000029867"/>
    </source>
</evidence>
<protein>
    <recommendedName>
        <fullName evidence="13">Mitochondrial carrier</fullName>
    </recommendedName>
</protein>
<feature type="repeat" description="Solcar" evidence="9">
    <location>
        <begin position="8"/>
        <end position="97"/>
    </location>
</feature>
<dbReference type="EMBL" id="JQFK01000725">
    <property type="protein sequence ID" value="KGK35349.1"/>
    <property type="molecule type" value="Genomic_DNA"/>
</dbReference>
<feature type="repeat" description="Solcar" evidence="9">
    <location>
        <begin position="226"/>
        <end position="310"/>
    </location>
</feature>
<keyword evidence="8 9" id="KW-0472">Membrane</keyword>
<organism evidence="11 12">
    <name type="scientific">Pichia kudriavzevii</name>
    <name type="common">Yeast</name>
    <name type="synonym">Issatchenkia orientalis</name>
    <dbReference type="NCBI Taxonomy" id="4909"/>
    <lineage>
        <taxon>Eukaryota</taxon>
        <taxon>Fungi</taxon>
        <taxon>Dikarya</taxon>
        <taxon>Ascomycota</taxon>
        <taxon>Saccharomycotina</taxon>
        <taxon>Pichiomycetes</taxon>
        <taxon>Pichiales</taxon>
        <taxon>Pichiaceae</taxon>
        <taxon>Pichia</taxon>
    </lineage>
</organism>
<evidence type="ECO:0000256" key="8">
    <source>
        <dbReference type="ARBA" id="ARBA00023136"/>
    </source>
</evidence>
<dbReference type="SUPFAM" id="SSF103506">
    <property type="entry name" value="Mitochondrial carrier"/>
    <property type="match status" value="1"/>
</dbReference>
<evidence type="ECO:0000256" key="2">
    <source>
        <dbReference type="ARBA" id="ARBA00006375"/>
    </source>
</evidence>
<keyword evidence="6" id="KW-1133">Transmembrane helix</keyword>
<feature type="repeat" description="Solcar" evidence="9">
    <location>
        <begin position="110"/>
        <end position="216"/>
    </location>
</feature>